<reference evidence="3" key="1">
    <citation type="journal article" date="2019" name="Int. J. Syst. Evol. Microbiol.">
        <title>The Global Catalogue of Microorganisms (GCM) 10K type strain sequencing project: providing services to taxonomists for standard genome sequencing and annotation.</title>
        <authorList>
            <consortium name="The Broad Institute Genomics Platform"/>
            <consortium name="The Broad Institute Genome Sequencing Center for Infectious Disease"/>
            <person name="Wu L."/>
            <person name="Ma J."/>
        </authorList>
    </citation>
    <scope>NUCLEOTIDE SEQUENCE [LARGE SCALE GENOMIC DNA]</scope>
    <source>
        <strain evidence="3">KCTC 52168</strain>
    </source>
</reference>
<gene>
    <name evidence="2" type="ORF">ACFOEN_07340</name>
</gene>
<comment type="caution">
    <text evidence="2">The sequence shown here is derived from an EMBL/GenBank/DDBJ whole genome shotgun (WGS) entry which is preliminary data.</text>
</comment>
<evidence type="ECO:0000313" key="2">
    <source>
        <dbReference type="EMBL" id="MFC3147451.1"/>
    </source>
</evidence>
<feature type="region of interest" description="Disordered" evidence="1">
    <location>
        <begin position="56"/>
        <end position="90"/>
    </location>
</feature>
<keyword evidence="3" id="KW-1185">Reference proteome</keyword>
<proteinExistence type="predicted"/>
<sequence length="90" mass="9457">MKHDPMPTFGRSTLSFRSKPRGRMRALVASTVLLAAIVLGALAWIRSNQPIEAAATGAAKPQVPEAAQPAEPKMVTEPVVKTPGQASPAK</sequence>
<evidence type="ECO:0000256" key="1">
    <source>
        <dbReference type="SAM" id="MobiDB-lite"/>
    </source>
</evidence>
<name>A0ABV7H4G1_9BURK</name>
<dbReference type="EMBL" id="JBHRTI010000003">
    <property type="protein sequence ID" value="MFC3147451.1"/>
    <property type="molecule type" value="Genomic_DNA"/>
</dbReference>
<accession>A0ABV7H4G1</accession>
<dbReference type="RefSeq" id="WP_377302467.1">
    <property type="nucleotide sequence ID" value="NZ_CP180191.1"/>
</dbReference>
<dbReference type="Proteomes" id="UP001595556">
    <property type="component" value="Unassembled WGS sequence"/>
</dbReference>
<evidence type="ECO:0000313" key="3">
    <source>
        <dbReference type="Proteomes" id="UP001595556"/>
    </source>
</evidence>
<feature type="compositionally biased region" description="Low complexity" evidence="1">
    <location>
        <begin position="58"/>
        <end position="73"/>
    </location>
</feature>
<organism evidence="2 3">
    <name type="scientific">Piscinibacterium candidicorallinum</name>
    <dbReference type="NCBI Taxonomy" id="1793872"/>
    <lineage>
        <taxon>Bacteria</taxon>
        <taxon>Pseudomonadati</taxon>
        <taxon>Pseudomonadota</taxon>
        <taxon>Betaproteobacteria</taxon>
        <taxon>Burkholderiales</taxon>
        <taxon>Piscinibacterium</taxon>
    </lineage>
</organism>
<protein>
    <submittedName>
        <fullName evidence="2">Uncharacterized protein</fullName>
    </submittedName>
</protein>